<dbReference type="InterPro" id="IPR018642">
    <property type="entry name" value="DUF2066"/>
</dbReference>
<evidence type="ECO:0008006" key="4">
    <source>
        <dbReference type="Google" id="ProtNLM"/>
    </source>
</evidence>
<evidence type="ECO:0000313" key="3">
    <source>
        <dbReference type="Proteomes" id="UP001320119"/>
    </source>
</evidence>
<dbReference type="Proteomes" id="UP001320119">
    <property type="component" value="Chromosome"/>
</dbReference>
<accession>A0AAN2BLL6</accession>
<name>A0AAN2BLL6_9GAMM</name>
<gene>
    <name evidence="2" type="ORF">MARGE09_P3337</name>
</gene>
<dbReference type="EMBL" id="AP023086">
    <property type="protein sequence ID" value="BCD99136.1"/>
    <property type="molecule type" value="Genomic_DNA"/>
</dbReference>
<feature type="chain" id="PRO_5043007506" description="DUF2066 domain-containing protein" evidence="1">
    <location>
        <begin position="20"/>
        <end position="359"/>
    </location>
</feature>
<sequence length="359" mass="39876">MRLLILGVLMLALTAPTWAGSEYFSAQVPVASQSTADRKTALVQAMANVLIKVSGSLDAPATELGMKAQANAGSYVQQFRYIQPTQTMREQGIALLLKADFDPGKVRQLLKESGQGVWPMNRPQALIWAIEDTPERGRQIITDPEHPLVKSLVARANERGLPVLLPLWDLDDQILLSEEHLWAQDEEAILAASTRYDVNTVLSARYSQTSAQQWYATWQFHHAGERRSYDYNTFDASELGAVGVDPLVAFLAERYAVQSASDENEHLQVMTLNGVSDYKDYDSALDYLAKQPLIQQVALVAVRDNQLVLHILLSASWAQLSDALALDRKIRLLNPPEDLQAEAMLGAPGRPAQFQWLGR</sequence>
<dbReference type="Pfam" id="PF09839">
    <property type="entry name" value="DUF2066"/>
    <property type="match status" value="1"/>
</dbReference>
<dbReference type="KEGG" id="marq:MARGE09_P3337"/>
<dbReference type="AlphaFoldDB" id="A0AAN2BLL6"/>
<feature type="signal peptide" evidence="1">
    <location>
        <begin position="1"/>
        <end position="19"/>
    </location>
</feature>
<reference evidence="2 3" key="1">
    <citation type="journal article" date="2022" name="IScience">
        <title>An ultrasensitive nanofiber-based assay for enzymatic hydrolysis and deep-sea microbial degradation of cellulose.</title>
        <authorList>
            <person name="Tsudome M."/>
            <person name="Tachioka M."/>
            <person name="Miyazaki M."/>
            <person name="Uchimura K."/>
            <person name="Tsuda M."/>
            <person name="Takaki Y."/>
            <person name="Deguchi S."/>
        </authorList>
    </citation>
    <scope>NUCLEOTIDE SEQUENCE [LARGE SCALE GENOMIC DNA]</scope>
    <source>
        <strain evidence="2 3">GE09</strain>
    </source>
</reference>
<proteinExistence type="predicted"/>
<keyword evidence="1" id="KW-0732">Signal</keyword>
<evidence type="ECO:0000313" key="2">
    <source>
        <dbReference type="EMBL" id="BCD99136.1"/>
    </source>
</evidence>
<evidence type="ECO:0000256" key="1">
    <source>
        <dbReference type="SAM" id="SignalP"/>
    </source>
</evidence>
<protein>
    <recommendedName>
        <fullName evidence="4">DUF2066 domain-containing protein</fullName>
    </recommendedName>
</protein>
<keyword evidence="3" id="KW-1185">Reference proteome</keyword>
<organism evidence="2 3">
    <name type="scientific">Marinagarivorans cellulosilyticus</name>
    <dbReference type="NCBI Taxonomy" id="2721545"/>
    <lineage>
        <taxon>Bacteria</taxon>
        <taxon>Pseudomonadati</taxon>
        <taxon>Pseudomonadota</taxon>
        <taxon>Gammaproteobacteria</taxon>
        <taxon>Cellvibrionales</taxon>
        <taxon>Cellvibrionaceae</taxon>
        <taxon>Marinagarivorans</taxon>
    </lineage>
</organism>